<dbReference type="EMBL" id="VWZU01007952">
    <property type="protein sequence ID" value="NXI25872.1"/>
    <property type="molecule type" value="Genomic_DNA"/>
</dbReference>
<keyword evidence="6" id="KW-1185">Reference proteome</keyword>
<dbReference type="SMART" id="SM00404">
    <property type="entry name" value="PTPc_motif"/>
    <property type="match status" value="1"/>
</dbReference>
<dbReference type="PROSITE" id="PS00383">
    <property type="entry name" value="TYR_PHOSPHATASE_1"/>
    <property type="match status" value="1"/>
</dbReference>
<dbReference type="PANTHER" id="PTHR19134">
    <property type="entry name" value="RECEPTOR-TYPE TYROSINE-PROTEIN PHOSPHATASE"/>
    <property type="match status" value="1"/>
</dbReference>
<dbReference type="InterPro" id="IPR029021">
    <property type="entry name" value="Prot-tyrosine_phosphatase-like"/>
</dbReference>
<evidence type="ECO:0000313" key="6">
    <source>
        <dbReference type="Proteomes" id="UP000572325"/>
    </source>
</evidence>
<dbReference type="InterPro" id="IPR000387">
    <property type="entry name" value="Tyr_Pase_dom"/>
</dbReference>
<evidence type="ECO:0000313" key="5">
    <source>
        <dbReference type="EMBL" id="NXI25872.1"/>
    </source>
</evidence>
<feature type="non-terminal residue" evidence="5">
    <location>
        <position position="327"/>
    </location>
</feature>
<evidence type="ECO:0000256" key="2">
    <source>
        <dbReference type="ARBA" id="ARBA00022912"/>
    </source>
</evidence>
<dbReference type="PROSITE" id="PS50055">
    <property type="entry name" value="TYR_PHOSPHATASE_PTP"/>
    <property type="match status" value="2"/>
</dbReference>
<dbReference type="CDD" id="cd00047">
    <property type="entry name" value="PTPc"/>
    <property type="match status" value="1"/>
</dbReference>
<sequence length="327" mass="36889">LPSQGPLAGTVVDFWHMIWQEKTSVIVMLTGLMEQNKIKCEQYWPEQEQVYGDFTVTLNNTWTTTGLVKRIFCLQKAGCALPRAVEQFHCLLWPDHGVPRNPSQLLCLVEVVNKRVLEAPAGPVLVHCSAGIGRTGTFIALDFLLKMGKAEGKVDVFRCVQQLREQRVSMVQTKVRRGICSLHTSGCRSNSHLWESTQTVESIATLVHSLREDETSGHSRVLEEEFKALQRFSELFQLLPCREAEKPRNQPKNRNPGILPADSCRPILMSSVNVDGSPAYINAVFASTYTEEERIIITQLPFPTTLVDFWSLVWDYTCTSVVVLNQL</sequence>
<dbReference type="EC" id="3.1.3.48" evidence="1"/>
<dbReference type="SMART" id="SM00194">
    <property type="entry name" value="PTPc"/>
    <property type="match status" value="1"/>
</dbReference>
<dbReference type="Pfam" id="PF00102">
    <property type="entry name" value="Y_phosphatase"/>
    <property type="match status" value="2"/>
</dbReference>
<dbReference type="PRINTS" id="PR00700">
    <property type="entry name" value="PRTYPHPHTASE"/>
</dbReference>
<dbReference type="AlphaFoldDB" id="A0A7K9RPS8"/>
<keyword evidence="2" id="KW-0378">Hydrolase</keyword>
<feature type="domain" description="Tyrosine specific protein phosphatases" evidence="4">
    <location>
        <begin position="103"/>
        <end position="178"/>
    </location>
</feature>
<evidence type="ECO:0000259" key="3">
    <source>
        <dbReference type="PROSITE" id="PS50055"/>
    </source>
</evidence>
<comment type="caution">
    <text evidence="5">The sequence shown here is derived from an EMBL/GenBank/DDBJ whole genome shotgun (WGS) entry which is preliminary data.</text>
</comment>
<dbReference type="PANTHER" id="PTHR19134:SF550">
    <property type="entry name" value="PROTEIN-TYROSINE-PHOSPHATASE"/>
    <property type="match status" value="1"/>
</dbReference>
<feature type="domain" description="Tyrosine-protein phosphatase" evidence="3">
    <location>
        <begin position="222"/>
        <end position="327"/>
    </location>
</feature>
<reference evidence="5 6" key="1">
    <citation type="submission" date="2019-09" db="EMBL/GenBank/DDBJ databases">
        <title>Bird 10,000 Genomes (B10K) Project - Family phase.</title>
        <authorList>
            <person name="Zhang G."/>
        </authorList>
    </citation>
    <scope>NUCLEOTIDE SEQUENCE [LARGE SCALE GENOMIC DNA]</scope>
    <source>
        <strain evidence="5">B10K-DU-001-27</strain>
        <tissue evidence="5">Muscle</tissue>
    </source>
</reference>
<name>A0A7K9RPS8_9PASS</name>
<dbReference type="InterPro" id="IPR016130">
    <property type="entry name" value="Tyr_Pase_AS"/>
</dbReference>
<evidence type="ECO:0000259" key="4">
    <source>
        <dbReference type="PROSITE" id="PS50056"/>
    </source>
</evidence>
<proteinExistence type="predicted"/>
<accession>A0A7K9RPS8</accession>
<dbReference type="InterPro" id="IPR003595">
    <property type="entry name" value="Tyr_Pase_cat"/>
</dbReference>
<dbReference type="InterPro" id="IPR000242">
    <property type="entry name" value="PTP_cat"/>
</dbReference>
<keyword evidence="2" id="KW-0904">Protein phosphatase</keyword>
<dbReference type="PROSITE" id="PS50056">
    <property type="entry name" value="TYR_PHOSPHATASE_2"/>
    <property type="match status" value="1"/>
</dbReference>
<evidence type="ECO:0000256" key="1">
    <source>
        <dbReference type="ARBA" id="ARBA00013064"/>
    </source>
</evidence>
<protein>
    <recommendedName>
        <fullName evidence="1">protein-tyrosine-phosphatase</fullName>
        <ecNumber evidence="1">3.1.3.48</ecNumber>
    </recommendedName>
</protein>
<gene>
    <name evidence="5" type="primary">Ptprk_1</name>
    <name evidence="5" type="ORF">STEDEN_R01284</name>
</gene>
<dbReference type="Proteomes" id="UP000572325">
    <property type="component" value="Unassembled WGS sequence"/>
</dbReference>
<dbReference type="SUPFAM" id="SSF52799">
    <property type="entry name" value="(Phosphotyrosine protein) phosphatases II"/>
    <property type="match status" value="2"/>
</dbReference>
<dbReference type="Gene3D" id="3.90.190.10">
    <property type="entry name" value="Protein tyrosine phosphatase superfamily"/>
    <property type="match status" value="2"/>
</dbReference>
<feature type="domain" description="Tyrosine-protein phosphatase" evidence="3">
    <location>
        <begin position="1"/>
        <end position="173"/>
    </location>
</feature>
<dbReference type="InterPro" id="IPR050348">
    <property type="entry name" value="Protein-Tyr_Phosphatase"/>
</dbReference>
<dbReference type="GO" id="GO:0004725">
    <property type="term" value="F:protein tyrosine phosphatase activity"/>
    <property type="evidence" value="ECO:0007669"/>
    <property type="project" value="UniProtKB-EC"/>
</dbReference>
<feature type="non-terminal residue" evidence="5">
    <location>
        <position position="1"/>
    </location>
</feature>
<organism evidence="5 6">
    <name type="scientific">Sterrhoptilus dennistouni</name>
    <dbReference type="NCBI Taxonomy" id="2585820"/>
    <lineage>
        <taxon>Eukaryota</taxon>
        <taxon>Metazoa</taxon>
        <taxon>Chordata</taxon>
        <taxon>Craniata</taxon>
        <taxon>Vertebrata</taxon>
        <taxon>Euteleostomi</taxon>
        <taxon>Archelosauria</taxon>
        <taxon>Archosauria</taxon>
        <taxon>Dinosauria</taxon>
        <taxon>Saurischia</taxon>
        <taxon>Theropoda</taxon>
        <taxon>Coelurosauria</taxon>
        <taxon>Aves</taxon>
        <taxon>Neognathae</taxon>
        <taxon>Neoaves</taxon>
        <taxon>Telluraves</taxon>
        <taxon>Australaves</taxon>
        <taxon>Passeriformes</taxon>
        <taxon>Sylvioidea</taxon>
        <taxon>Zosteropidae</taxon>
        <taxon>Sterrhoptilus</taxon>
    </lineage>
</organism>